<evidence type="ECO:0000259" key="2">
    <source>
        <dbReference type="Pfam" id="PF17761"/>
    </source>
</evidence>
<dbReference type="InterPro" id="IPR009362">
    <property type="entry name" value="YhcG_C"/>
</dbReference>
<evidence type="ECO:0000259" key="1">
    <source>
        <dbReference type="Pfam" id="PF06250"/>
    </source>
</evidence>
<dbReference type="PANTHER" id="PTHR30547:SF0">
    <property type="entry name" value="BLR8175 PROTEIN"/>
    <property type="match status" value="1"/>
</dbReference>
<proteinExistence type="predicted"/>
<sequence>MNYLSTLPSFSLDLPLDYAQLLAQLTARIRDTQLRATLAINTTLIQLYWQIGQEILSRQDQQGWGTKVVARLAQDLRREFPSLAGLSSRNLQYMRAFAKAWPDAEFVQQVVAQIPWGHNVRLLEAVQDPVERAWYAQQTIENGWSRNVLSLQVESGLYQRQGRVVSNFTRTLPAAQSELAQQLLKDPYTFDFLSLGIEAKERELEQGLLAHVRAFLLELGKGFALVGSQYHLAIGGQDYYLDLLFYHLKLRCFVIIDLKMGEFKPEDSGKMNFYLAAADDLLRHPTDQPSIGLILCKTQNRIVSEYALRGMSQPIGVAQWQLTRALPPELRQDLPTSEEVDAALNTEERENN</sequence>
<organism evidence="3 4">
    <name type="scientific">Hymenobacter polaris</name>
    <dbReference type="NCBI Taxonomy" id="2682546"/>
    <lineage>
        <taxon>Bacteria</taxon>
        <taxon>Pseudomonadati</taxon>
        <taxon>Bacteroidota</taxon>
        <taxon>Cytophagia</taxon>
        <taxon>Cytophagales</taxon>
        <taxon>Hymenobacteraceae</taxon>
        <taxon>Hymenobacter</taxon>
    </lineage>
</organism>
<dbReference type="Gene3D" id="3.40.1350.10">
    <property type="match status" value="1"/>
</dbReference>
<name>A0A7Y0AIC1_9BACT</name>
<dbReference type="Pfam" id="PF17761">
    <property type="entry name" value="DUF1016_N"/>
    <property type="match status" value="1"/>
</dbReference>
<accession>A0A7Y0AIC1</accession>
<dbReference type="InterPro" id="IPR011856">
    <property type="entry name" value="tRNA_endonuc-like_dom_sf"/>
</dbReference>
<feature type="domain" description="YhcG N-terminal" evidence="2">
    <location>
        <begin position="25"/>
        <end position="160"/>
    </location>
</feature>
<dbReference type="AlphaFoldDB" id="A0A7Y0AIC1"/>
<evidence type="ECO:0000313" key="3">
    <source>
        <dbReference type="EMBL" id="NML67913.1"/>
    </source>
</evidence>
<dbReference type="Proteomes" id="UP000559626">
    <property type="component" value="Unassembled WGS sequence"/>
</dbReference>
<dbReference type="InterPro" id="IPR053148">
    <property type="entry name" value="PD-DEXK-like_domain"/>
</dbReference>
<keyword evidence="4" id="KW-1185">Reference proteome</keyword>
<gene>
    <name evidence="3" type="ORF">HHL22_22155</name>
</gene>
<evidence type="ECO:0000313" key="4">
    <source>
        <dbReference type="Proteomes" id="UP000559626"/>
    </source>
</evidence>
<feature type="domain" description="YhcG PDDEXK nuclease" evidence="1">
    <location>
        <begin position="181"/>
        <end position="335"/>
    </location>
</feature>
<dbReference type="EMBL" id="JABBGH010000004">
    <property type="protein sequence ID" value="NML67913.1"/>
    <property type="molecule type" value="Genomic_DNA"/>
</dbReference>
<dbReference type="InterPro" id="IPR041527">
    <property type="entry name" value="YhcG_N"/>
</dbReference>
<protein>
    <submittedName>
        <fullName evidence="3">DUF1016 domain-containing protein</fullName>
    </submittedName>
</protein>
<comment type="caution">
    <text evidence="3">The sequence shown here is derived from an EMBL/GenBank/DDBJ whole genome shotgun (WGS) entry which is preliminary data.</text>
</comment>
<dbReference type="PANTHER" id="PTHR30547">
    <property type="entry name" value="UNCHARACTERIZED PROTEIN YHCG-RELATED"/>
    <property type="match status" value="1"/>
</dbReference>
<dbReference type="Pfam" id="PF06250">
    <property type="entry name" value="YhcG_C"/>
    <property type="match status" value="1"/>
</dbReference>
<reference evidence="3 4" key="1">
    <citation type="submission" date="2020-04" db="EMBL/GenBank/DDBJ databases">
        <title>Hymenobacter polaris sp. nov., isolated from Arctic soil.</title>
        <authorList>
            <person name="Dahal R.H."/>
        </authorList>
    </citation>
    <scope>NUCLEOTIDE SEQUENCE [LARGE SCALE GENOMIC DNA]</scope>
    <source>
        <strain evidence="3 4">RP-2-7</strain>
    </source>
</reference>
<dbReference type="GO" id="GO:0003676">
    <property type="term" value="F:nucleic acid binding"/>
    <property type="evidence" value="ECO:0007669"/>
    <property type="project" value="InterPro"/>
</dbReference>